<feature type="compositionally biased region" description="Basic residues" evidence="1">
    <location>
        <begin position="29"/>
        <end position="43"/>
    </location>
</feature>
<accession>A0A915I9F9</accession>
<reference evidence="3" key="1">
    <citation type="submission" date="2022-11" db="UniProtKB">
        <authorList>
            <consortium name="WormBaseParasite"/>
        </authorList>
    </citation>
    <scope>IDENTIFICATION</scope>
</reference>
<name>A0A915I9F9_ROMCU</name>
<proteinExistence type="predicted"/>
<protein>
    <submittedName>
        <fullName evidence="3">Uncharacterized protein</fullName>
    </submittedName>
</protein>
<evidence type="ECO:0000256" key="1">
    <source>
        <dbReference type="SAM" id="MobiDB-lite"/>
    </source>
</evidence>
<organism evidence="2 3">
    <name type="scientific">Romanomermis culicivorax</name>
    <name type="common">Nematode worm</name>
    <dbReference type="NCBI Taxonomy" id="13658"/>
    <lineage>
        <taxon>Eukaryota</taxon>
        <taxon>Metazoa</taxon>
        <taxon>Ecdysozoa</taxon>
        <taxon>Nematoda</taxon>
        <taxon>Enoplea</taxon>
        <taxon>Dorylaimia</taxon>
        <taxon>Mermithida</taxon>
        <taxon>Mermithoidea</taxon>
        <taxon>Mermithidae</taxon>
        <taxon>Romanomermis</taxon>
    </lineage>
</organism>
<feature type="region of interest" description="Disordered" evidence="1">
    <location>
        <begin position="22"/>
        <end position="65"/>
    </location>
</feature>
<keyword evidence="2" id="KW-1185">Reference proteome</keyword>
<evidence type="ECO:0000313" key="3">
    <source>
        <dbReference type="WBParaSite" id="nRc.2.0.1.t10502-RA"/>
    </source>
</evidence>
<sequence>MEDYHKEWCHCRTIFMNKMPSCQTTTKARSNHGSRTPARRRKWSKEEEEEKEEKHHDKGHKSRSWKQMPAYYQHDDCLDVSYASRTSSLDRARNEENVQSGAKMSNTNVIGQEQAQLTYCINANKCSSTYALSNWAISDATGRATVLPSIFGTASHEYATTEFYSPIQMAQAEERMESTQQHDTLSEKIRLLILRVVIKKKSNNFLYPAYSLQAGFLHEPTALFNEGTGERLGDLADERLESDGRKVPPGTGDLAKNGQCVRSLRSRFVSDRW</sequence>
<evidence type="ECO:0000313" key="2">
    <source>
        <dbReference type="Proteomes" id="UP000887565"/>
    </source>
</evidence>
<dbReference type="AlphaFoldDB" id="A0A915I9F9"/>
<dbReference type="Proteomes" id="UP000887565">
    <property type="component" value="Unplaced"/>
</dbReference>
<dbReference type="WBParaSite" id="nRc.2.0.1.t10502-RA">
    <property type="protein sequence ID" value="nRc.2.0.1.t10502-RA"/>
    <property type="gene ID" value="nRc.2.0.1.g10502"/>
</dbReference>